<keyword evidence="1" id="KW-0732">Signal</keyword>
<accession>A0A7Y8Y248</accession>
<evidence type="ECO:0000313" key="3">
    <source>
        <dbReference type="Proteomes" id="UP000535020"/>
    </source>
</evidence>
<organism evidence="2 3">
    <name type="scientific">Flavobacterium agri</name>
    <dbReference type="NCBI Taxonomy" id="2743471"/>
    <lineage>
        <taxon>Bacteria</taxon>
        <taxon>Pseudomonadati</taxon>
        <taxon>Bacteroidota</taxon>
        <taxon>Flavobacteriia</taxon>
        <taxon>Flavobacteriales</taxon>
        <taxon>Flavobacteriaceae</taxon>
        <taxon>Flavobacterium</taxon>
    </lineage>
</organism>
<feature type="signal peptide" evidence="1">
    <location>
        <begin position="1"/>
        <end position="23"/>
    </location>
</feature>
<protein>
    <submittedName>
        <fullName evidence="2">Uncharacterized protein</fullName>
    </submittedName>
</protein>
<feature type="chain" id="PRO_5030915127" evidence="1">
    <location>
        <begin position="24"/>
        <end position="196"/>
    </location>
</feature>
<reference evidence="2 3" key="1">
    <citation type="submission" date="2020-07" db="EMBL/GenBank/DDBJ databases">
        <authorList>
            <person name="Sun Q."/>
        </authorList>
    </citation>
    <scope>NUCLEOTIDE SEQUENCE [LARGE SCALE GENOMIC DNA]</scope>
    <source>
        <strain evidence="2 3">MAH-1</strain>
    </source>
</reference>
<dbReference type="Proteomes" id="UP000535020">
    <property type="component" value="Unassembled WGS sequence"/>
</dbReference>
<evidence type="ECO:0000256" key="1">
    <source>
        <dbReference type="SAM" id="SignalP"/>
    </source>
</evidence>
<dbReference type="EMBL" id="JACBJI010000003">
    <property type="protein sequence ID" value="NYA71112.1"/>
    <property type="molecule type" value="Genomic_DNA"/>
</dbReference>
<keyword evidence="3" id="KW-1185">Reference proteome</keyword>
<sequence length="196" mass="22647">MSIAFLKKALSALVFFVGTMCFAQDPAVLKSVSELYDSNYNMDFEPIAELTYPKVVEQLGGKQKFLEKLDSDYQNEKFRKRLQLTAPVFQVNQPKTIEGRQFCVVSYRNPTRYFYENKMDAAEMNKEVEQWKRIASTKEVFGEPNRNSINVKRISKFVAVSDSSTGGQWKFFNLDDLQQLEIFNELFAAEKTQLGL</sequence>
<name>A0A7Y8Y248_9FLAO</name>
<dbReference type="RefSeq" id="WP_176005919.1">
    <property type="nucleotide sequence ID" value="NZ_JABWMI010000010.1"/>
</dbReference>
<proteinExistence type="predicted"/>
<gene>
    <name evidence="2" type="ORF">HZF10_09290</name>
</gene>
<comment type="caution">
    <text evidence="2">The sequence shown here is derived from an EMBL/GenBank/DDBJ whole genome shotgun (WGS) entry which is preliminary data.</text>
</comment>
<evidence type="ECO:0000313" key="2">
    <source>
        <dbReference type="EMBL" id="NYA71112.1"/>
    </source>
</evidence>
<dbReference type="AlphaFoldDB" id="A0A7Y8Y248"/>